<feature type="compositionally biased region" description="Low complexity" evidence="1">
    <location>
        <begin position="976"/>
        <end position="987"/>
    </location>
</feature>
<feature type="region of interest" description="Disordered" evidence="1">
    <location>
        <begin position="243"/>
        <end position="286"/>
    </location>
</feature>
<dbReference type="GO" id="GO:0010508">
    <property type="term" value="P:positive regulation of autophagy"/>
    <property type="evidence" value="ECO:0007669"/>
    <property type="project" value="TreeGrafter"/>
</dbReference>
<accession>A0A4D9CWC9</accession>
<comment type="caution">
    <text evidence="3">The sequence shown here is derived from an EMBL/GenBank/DDBJ whole genome shotgun (WGS) entry which is preliminary data.</text>
</comment>
<evidence type="ECO:0000313" key="3">
    <source>
        <dbReference type="EMBL" id="TFJ83246.1"/>
    </source>
</evidence>
<feature type="region of interest" description="Disordered" evidence="1">
    <location>
        <begin position="957"/>
        <end position="1006"/>
    </location>
</feature>
<evidence type="ECO:0000259" key="2">
    <source>
        <dbReference type="Pfam" id="PF12257"/>
    </source>
</evidence>
<gene>
    <name evidence="3" type="ORF">NSK_005462</name>
</gene>
<dbReference type="PANTHER" id="PTHR13179">
    <property type="entry name" value="DEP DOMAIN CONTAINING PROTEIN 5"/>
    <property type="match status" value="1"/>
</dbReference>
<dbReference type="GO" id="GO:1990130">
    <property type="term" value="C:GATOR1 complex"/>
    <property type="evidence" value="ECO:0007669"/>
    <property type="project" value="TreeGrafter"/>
</dbReference>
<feature type="compositionally biased region" description="Polar residues" evidence="1">
    <location>
        <begin position="957"/>
        <end position="975"/>
    </location>
</feature>
<feature type="region of interest" description="Disordered" evidence="1">
    <location>
        <begin position="851"/>
        <end position="929"/>
    </location>
</feature>
<dbReference type="Pfam" id="PF12257">
    <property type="entry name" value="IML1"/>
    <property type="match status" value="2"/>
</dbReference>
<proteinExistence type="predicted"/>
<dbReference type="GO" id="GO:1904262">
    <property type="term" value="P:negative regulation of TORC1 signaling"/>
    <property type="evidence" value="ECO:0007669"/>
    <property type="project" value="TreeGrafter"/>
</dbReference>
<feature type="compositionally biased region" description="Polar residues" evidence="1">
    <location>
        <begin position="912"/>
        <end position="929"/>
    </location>
</feature>
<sequence length="1625" mass="178719">MLRAPSPPAVTGNYTGSVKAPPRHQFHGPPSTTAAAFAYSLHIHELSFSSEEVIINPDVFPSIALYDVLEIIPLSYSFASSSSTSSSPSAHASSSMPLSAERVGGSGSSFITGGNDLGGRSEGSTSAHLMSQARNGGEGLGGTESPEGVMEGGGSRHKSDFHSSPDGPKDTLDPYTGMAPGEMSIRNDTGGLPGRLASESSSRKGFTEDNTLEGAGVGRPQTGAKEHEVIGEGMVRSGIIGGIGMGPSRTDRQARASPPSTSLTPEAPTPSKRVGRSGKGSSSSNNIFLQVTSIPPAGKVARMQISILKSVAEAFGLHAYQEVEVHKAEPSKARLDFVELVFKDDFISRADMWRFKQAITTSSGGKAAYLGQHVNTIGIRARVKELSRGESSVCSGLLTADTKMTFRSRSARIFWLVQMSYEMWDYAPDGEATIAASPPVNSPRPSFSWHQKLPEGVTRSRQSLQDPAFCASSFSPKSQMEGSFRIDESIQFSEGNGSPTAQKEGHGVGGAIYEDFYRMALENESRIETQKLLTTLKMEALAFAKVLRWETVQGWPGVPAKAARGNFLEAINVTLNVLEKHYMDRDLTRTGNSILMISPSTGVIEVDSKLSGITKQRMMDDGIGMDLLSLARPPLHIVPLFICRDKFNTESAFHKLVLILIHACLPAATDSFHSFQWFRGRSRSDGASKALQQKQSMAAVASSKKLPPYDVGNFNRSSSTQSIVDLRAGSPSLLSSLVPKNKWNGNHGGKARPVPGSWSHHEDQYQPLLEESLHQRQHVCLEREEHGRLPLSVSSTMGLDCSPLGMRSTFVGHSKIENFCKPPSSTTSLTFLSSSATEDAPLIRTTSLCRSMHQAAGQAEDRYEKGREERREADRKGIQIPKPSPSFSALSAAATTSPTRASDGVELGGSPVSMSSNRPLSGGRTPNSSILAGKEAMRERGRGSGLLHASISRSSLTSLGNSHNSRSHHSFPSQPSTTAGLGYSSSGGATGGGPVGLRERAGTINPFRREDEAELLQKRTHNHRRWSHVFPPGEVEFKHSPGPNWKSLCQPAILPLTTDYLPTPEQLRKDYTESFYTLMLPEGDDSPKATTPSGTGNSHAQAMCRSHADLLEEMVCQRLAQDFQLVETSPGSPAASLLRLFGALPGGGAGGVGVERKGREGGGKRAVYTLSMGHRIHVLSYDELTRQVDVKHFLDRQGSNANSPQNHHRYRYQLWVPHTGRFQAVTQEFYRFPTPEYKWNYVDELICGYNDAPEDLLRPETKYRRKLYAMCRQTEDENKEDFIQRVQELLGHVNRRRLKGSPPLEVISRGFPEKEDQLRGNKEMVKESRRSNAIMAAHIPLPSVGPQSTRQEWLVLSCDKLGLHLVPLPEYSRSSNLNVHPFLAHPFVAIYPPALLRICEEALIQLFGFVRDDERKTNWREVYLLEDRKEGRECVSALATSLHEQQTLQEANQSVTQRLTGSVVRRKGCADRQYYHRSGAVFVRVAASAGFAWLHNHLLNQQHAQQIQQQYQREMREQLHEEYQQQQHLEQDLQRIYRPHRNLGIGAGWEDALHHFETYCRDAAFCYDLVQEMLAIAVMSIAERDAYYAECQGQMNSEHSQFRDAGLIKSSRPLTRKNDALPSSS</sequence>
<keyword evidence="4" id="KW-1185">Reference proteome</keyword>
<feature type="compositionally biased region" description="Low complexity" evidence="1">
    <location>
        <begin position="83"/>
        <end position="100"/>
    </location>
</feature>
<feature type="compositionally biased region" description="Basic and acidic residues" evidence="1">
    <location>
        <begin position="859"/>
        <end position="877"/>
    </location>
</feature>
<feature type="region of interest" description="Disordered" evidence="1">
    <location>
        <begin position="1079"/>
        <end position="1100"/>
    </location>
</feature>
<dbReference type="Proteomes" id="UP000355283">
    <property type="component" value="Unassembled WGS sequence"/>
</dbReference>
<dbReference type="EMBL" id="SDOX01000050">
    <property type="protein sequence ID" value="TFJ83246.1"/>
    <property type="molecule type" value="Genomic_DNA"/>
</dbReference>
<feature type="region of interest" description="Disordered" evidence="1">
    <location>
        <begin position="1600"/>
        <end position="1625"/>
    </location>
</feature>
<dbReference type="PANTHER" id="PTHR13179:SF8">
    <property type="entry name" value="GATOR COMPLEX PROTEIN DEPDC5"/>
    <property type="match status" value="1"/>
</dbReference>
<evidence type="ECO:0000313" key="4">
    <source>
        <dbReference type="Proteomes" id="UP000355283"/>
    </source>
</evidence>
<feature type="domain" description="Vacuolar membrane-associated protein Iml1 N-terminal" evidence="2">
    <location>
        <begin position="338"/>
        <end position="433"/>
    </location>
</feature>
<dbReference type="InterPro" id="IPR048255">
    <property type="entry name" value="IML1_N"/>
</dbReference>
<feature type="compositionally biased region" description="Basic and acidic residues" evidence="1">
    <location>
        <begin position="157"/>
        <end position="172"/>
    </location>
</feature>
<feature type="region of interest" description="Disordered" evidence="1">
    <location>
        <begin position="1"/>
        <end position="29"/>
    </location>
</feature>
<feature type="region of interest" description="Disordered" evidence="1">
    <location>
        <begin position="83"/>
        <end position="222"/>
    </location>
</feature>
<protein>
    <recommendedName>
        <fullName evidence="2">Vacuolar membrane-associated protein Iml1 N-terminal domain-containing protein</fullName>
    </recommendedName>
</protein>
<feature type="compositionally biased region" description="Low complexity" evidence="1">
    <location>
        <begin position="885"/>
        <end position="902"/>
    </location>
</feature>
<feature type="compositionally biased region" description="Polar residues" evidence="1">
    <location>
        <begin position="1088"/>
        <end position="1100"/>
    </location>
</feature>
<organism evidence="3 4">
    <name type="scientific">Nannochloropsis salina CCMP1776</name>
    <dbReference type="NCBI Taxonomy" id="1027361"/>
    <lineage>
        <taxon>Eukaryota</taxon>
        <taxon>Sar</taxon>
        <taxon>Stramenopiles</taxon>
        <taxon>Ochrophyta</taxon>
        <taxon>Eustigmatophyceae</taxon>
        <taxon>Eustigmatales</taxon>
        <taxon>Monodopsidaceae</taxon>
        <taxon>Microchloropsis</taxon>
        <taxon>Microchloropsis salina</taxon>
    </lineage>
</organism>
<feature type="compositionally biased region" description="Basic and acidic residues" evidence="1">
    <location>
        <begin position="997"/>
        <end position="1006"/>
    </location>
</feature>
<evidence type="ECO:0000256" key="1">
    <source>
        <dbReference type="SAM" id="MobiDB-lite"/>
    </source>
</evidence>
<dbReference type="GO" id="GO:0005096">
    <property type="term" value="F:GTPase activator activity"/>
    <property type="evidence" value="ECO:0007669"/>
    <property type="project" value="InterPro"/>
</dbReference>
<feature type="domain" description="Vacuolar membrane-associated protein Iml1 N-terminal" evidence="2">
    <location>
        <begin position="504"/>
        <end position="641"/>
    </location>
</feature>
<dbReference type="InterPro" id="IPR027244">
    <property type="entry name" value="IML1"/>
</dbReference>
<name>A0A4D9CWC9_9STRA</name>
<dbReference type="OrthoDB" id="39497at2759"/>
<feature type="compositionally biased region" description="Polar residues" evidence="1">
    <location>
        <begin position="122"/>
        <end position="134"/>
    </location>
</feature>
<reference evidence="3 4" key="1">
    <citation type="submission" date="2019-01" db="EMBL/GenBank/DDBJ databases">
        <title>Nuclear Genome Assembly of the Microalgal Biofuel strain Nannochloropsis salina CCMP1776.</title>
        <authorList>
            <person name="Hovde B."/>
        </authorList>
    </citation>
    <scope>NUCLEOTIDE SEQUENCE [LARGE SCALE GENOMIC DNA]</scope>
    <source>
        <strain evidence="3 4">CCMP1776</strain>
    </source>
</reference>